<reference evidence="3" key="1">
    <citation type="submission" date="2017-01" db="EMBL/GenBank/DDBJ databases">
        <authorList>
            <person name="Wang Y."/>
            <person name="White M."/>
            <person name="Kvist S."/>
            <person name="Moncalvo J.-M."/>
        </authorList>
    </citation>
    <scope>NUCLEOTIDE SEQUENCE [LARGE SCALE GENOMIC DNA]</scope>
    <source>
        <strain evidence="3">ID-206-W2</strain>
    </source>
</reference>
<evidence type="ECO:0000313" key="2">
    <source>
        <dbReference type="EMBL" id="OMJ19956.1"/>
    </source>
</evidence>
<feature type="non-terminal residue" evidence="2">
    <location>
        <position position="45"/>
    </location>
</feature>
<protein>
    <submittedName>
        <fullName evidence="2">5'-3' exoribonuclease 1</fullName>
    </submittedName>
</protein>
<dbReference type="Gene3D" id="3.40.50.12390">
    <property type="match status" value="1"/>
</dbReference>
<dbReference type="Pfam" id="PF03159">
    <property type="entry name" value="XRN_N"/>
    <property type="match status" value="1"/>
</dbReference>
<dbReference type="GO" id="GO:0003676">
    <property type="term" value="F:nucleic acid binding"/>
    <property type="evidence" value="ECO:0007669"/>
    <property type="project" value="InterPro"/>
</dbReference>
<dbReference type="InterPro" id="IPR004859">
    <property type="entry name" value="Xrn1_N"/>
</dbReference>
<dbReference type="EMBL" id="LSSM01002877">
    <property type="protein sequence ID" value="OMJ19956.1"/>
    <property type="molecule type" value="Genomic_DNA"/>
</dbReference>
<gene>
    <name evidence="2" type="ORF">AYI69_g6411</name>
</gene>
<proteinExistence type="predicted"/>
<accession>A0A1R1XZL5</accession>
<organism evidence="2 3">
    <name type="scientific">Smittium culicis</name>
    <dbReference type="NCBI Taxonomy" id="133412"/>
    <lineage>
        <taxon>Eukaryota</taxon>
        <taxon>Fungi</taxon>
        <taxon>Fungi incertae sedis</taxon>
        <taxon>Zoopagomycota</taxon>
        <taxon>Kickxellomycotina</taxon>
        <taxon>Harpellomycetes</taxon>
        <taxon>Harpellales</taxon>
        <taxon>Legeriomycetaceae</taxon>
        <taxon>Smittium</taxon>
    </lineage>
</organism>
<dbReference type="OrthoDB" id="372487at2759"/>
<name>A0A1R1XZL5_9FUNG</name>
<keyword evidence="3" id="KW-1185">Reference proteome</keyword>
<sequence length="45" mass="5101">MNGVIHNCTHSNEGDGNLGISENEMFLQIFKYTETLFSKIRPSKV</sequence>
<dbReference type="AlphaFoldDB" id="A0A1R1XZL5"/>
<evidence type="ECO:0000259" key="1">
    <source>
        <dbReference type="Pfam" id="PF03159"/>
    </source>
</evidence>
<evidence type="ECO:0000313" key="3">
    <source>
        <dbReference type="Proteomes" id="UP000187429"/>
    </source>
</evidence>
<comment type="caution">
    <text evidence="2">The sequence shown here is derived from an EMBL/GenBank/DDBJ whole genome shotgun (WGS) entry which is preliminary data.</text>
</comment>
<dbReference type="Proteomes" id="UP000187429">
    <property type="component" value="Unassembled WGS sequence"/>
</dbReference>
<dbReference type="GO" id="GO:0004527">
    <property type="term" value="F:exonuclease activity"/>
    <property type="evidence" value="ECO:0007669"/>
    <property type="project" value="InterPro"/>
</dbReference>
<feature type="domain" description="Xrn1 N-terminal" evidence="1">
    <location>
        <begin position="1"/>
        <end position="45"/>
    </location>
</feature>